<evidence type="ECO:0000313" key="3">
    <source>
        <dbReference type="Proteomes" id="UP000672011"/>
    </source>
</evidence>
<sequence length="174" mass="19492">MKKILLLSAVCTLTTVNAARPFTILNDTENYLIYGHLTAKNTLNCNDYLVIYDLEMYPGDWTTADNNNLMLTNATNLSLSRQVYHNSTLVIPSNFRNKSTELFVNGTFEWSNFNFKTMHQSNPMLQDGTVLSFITGQACDNSLPHQWTGGNGTSIARGGAFSIGEHMYITFSEQ</sequence>
<proteinExistence type="predicted"/>
<accession>A0ABX7XAU8</accession>
<organism evidence="2 3">
    <name type="scientific">Faecalibacter bovis</name>
    <dbReference type="NCBI Taxonomy" id="2898187"/>
    <lineage>
        <taxon>Bacteria</taxon>
        <taxon>Pseudomonadati</taxon>
        <taxon>Bacteroidota</taxon>
        <taxon>Flavobacteriia</taxon>
        <taxon>Flavobacteriales</taxon>
        <taxon>Weeksellaceae</taxon>
        <taxon>Faecalibacter</taxon>
    </lineage>
</organism>
<protein>
    <submittedName>
        <fullName evidence="2">Uncharacterized protein</fullName>
    </submittedName>
</protein>
<keyword evidence="1" id="KW-0732">Signal</keyword>
<keyword evidence="3" id="KW-1185">Reference proteome</keyword>
<name>A0ABX7XAU8_9FLAO</name>
<reference evidence="2 3" key="1">
    <citation type="journal article" date="2021" name="Int. J. Syst. Evol. Microbiol.">
        <title>Faecalibacter bovis sp. nov., isolated from cow faeces.</title>
        <authorList>
            <person name="Li F."/>
            <person name="Zhao W."/>
            <person name="Hong Q."/>
            <person name="Shao Q."/>
            <person name="Song J."/>
            <person name="Yang S."/>
        </authorList>
    </citation>
    <scope>NUCLEOTIDE SEQUENCE [LARGE SCALE GENOMIC DNA]</scope>
    <source>
        <strain evidence="2 3">ZY171143</strain>
    </source>
</reference>
<gene>
    <name evidence="2" type="ORF">J9309_08900</name>
</gene>
<dbReference type="EMBL" id="CP072842">
    <property type="protein sequence ID" value="QTV04914.1"/>
    <property type="molecule type" value="Genomic_DNA"/>
</dbReference>
<dbReference type="RefSeq" id="WP_230475535.1">
    <property type="nucleotide sequence ID" value="NZ_CP072842.1"/>
</dbReference>
<reference evidence="3" key="2">
    <citation type="submission" date="2021-04" db="EMBL/GenBank/DDBJ databases">
        <title>Taxonomy of Flavobacteriaceae bacterium ZY171143.</title>
        <authorList>
            <person name="Li F."/>
        </authorList>
    </citation>
    <scope>NUCLEOTIDE SEQUENCE [LARGE SCALE GENOMIC DNA]</scope>
    <source>
        <strain evidence="3">ZY171143</strain>
    </source>
</reference>
<dbReference type="Proteomes" id="UP000672011">
    <property type="component" value="Chromosome"/>
</dbReference>
<evidence type="ECO:0000313" key="2">
    <source>
        <dbReference type="EMBL" id="QTV04914.1"/>
    </source>
</evidence>
<feature type="signal peptide" evidence="1">
    <location>
        <begin position="1"/>
        <end position="18"/>
    </location>
</feature>
<feature type="chain" id="PRO_5047349058" evidence="1">
    <location>
        <begin position="19"/>
        <end position="174"/>
    </location>
</feature>
<evidence type="ECO:0000256" key="1">
    <source>
        <dbReference type="SAM" id="SignalP"/>
    </source>
</evidence>